<evidence type="ECO:0000256" key="2">
    <source>
        <dbReference type="ARBA" id="ARBA00022630"/>
    </source>
</evidence>
<sequence length="516" mass="56685">MDLEPMDRWTDRVPGPLLKDSTHARFSTRSGFERDEAARSYRQPPVPIAEMSSDVGPVASTRLDEVRLCLCEKLILQAHASGRPGCHNEVGRDVKQFRTQTPEKEPGSPSRPTKLPPNPVEYEKEVYQKGLQFARPPFTFQTGLWEPHAKERMSAESKGYVAGNAGTGETSLKNREAFARWSIVPRRLVKTKSLPDLSTKVLGQKFPFPIAVAPVGVQRIFNPQGEIASAAAAAKSMTPYIMSTASSTSIEEVAKANGDGVRWFQLYWPTNENNNITLSILSRAKKAGFSALFVTLDTYILGWRPSDMDNGYNPFLRSDQIGVAIGFTDPVFRKQFKQKYGVEIEDDMHTAAAEWTQTVFPSLSHGWEDLEFIKQHWDGPIILKGIQTVEDAQKCVEMGVQGIVVSNHGGRQVDGGVSSLGVLPRIVDAVGDKLDIFFDSGIRAGADIAKAMALGARMCLIGRPYVYGLALGGENGVGHVLNSLLGDMQLTLHLAGIPSADPAHLNRSVLEREDRL</sequence>
<dbReference type="PANTHER" id="PTHR10578:SF143">
    <property type="entry name" value="FMN-DEPENDENT ALPHA-HYDROXY ACID DEHYDROGENASE PB1A11.03"/>
    <property type="match status" value="1"/>
</dbReference>
<feature type="region of interest" description="Disordered" evidence="5">
    <location>
        <begin position="98"/>
        <end position="119"/>
    </location>
</feature>
<accession>A0A507QUJ4</accession>
<dbReference type="AlphaFoldDB" id="A0A507QUJ4"/>
<keyword evidence="2" id="KW-0285">Flavoprotein</keyword>
<gene>
    <name evidence="7" type="ORF">MPDQ_007354</name>
</gene>
<evidence type="ECO:0000259" key="6">
    <source>
        <dbReference type="PROSITE" id="PS51349"/>
    </source>
</evidence>
<organism evidence="7 8">
    <name type="scientific">Monascus purpureus</name>
    <name type="common">Red mold</name>
    <name type="synonym">Monascus anka</name>
    <dbReference type="NCBI Taxonomy" id="5098"/>
    <lineage>
        <taxon>Eukaryota</taxon>
        <taxon>Fungi</taxon>
        <taxon>Dikarya</taxon>
        <taxon>Ascomycota</taxon>
        <taxon>Pezizomycotina</taxon>
        <taxon>Eurotiomycetes</taxon>
        <taxon>Eurotiomycetidae</taxon>
        <taxon>Eurotiales</taxon>
        <taxon>Aspergillaceae</taxon>
        <taxon>Monascus</taxon>
    </lineage>
</organism>
<evidence type="ECO:0000256" key="1">
    <source>
        <dbReference type="ARBA" id="ARBA00001917"/>
    </source>
</evidence>
<evidence type="ECO:0000313" key="8">
    <source>
        <dbReference type="Proteomes" id="UP000319663"/>
    </source>
</evidence>
<comment type="cofactor">
    <cofactor evidence="1">
        <name>FMN</name>
        <dbReference type="ChEBI" id="CHEBI:58210"/>
    </cofactor>
</comment>
<protein>
    <recommendedName>
        <fullName evidence="6">FMN hydroxy acid dehydrogenase domain-containing protein</fullName>
    </recommendedName>
</protein>
<name>A0A507QUJ4_MONPU</name>
<dbReference type="STRING" id="5098.A0A507QUJ4"/>
<evidence type="ECO:0000313" key="7">
    <source>
        <dbReference type="EMBL" id="TQB71704.1"/>
    </source>
</evidence>
<dbReference type="GO" id="GO:0016491">
    <property type="term" value="F:oxidoreductase activity"/>
    <property type="evidence" value="ECO:0007669"/>
    <property type="project" value="UniProtKB-KW"/>
</dbReference>
<dbReference type="InterPro" id="IPR000262">
    <property type="entry name" value="FMN-dep_DH"/>
</dbReference>
<dbReference type="Gene3D" id="3.20.20.70">
    <property type="entry name" value="Aldolase class I"/>
    <property type="match status" value="1"/>
</dbReference>
<dbReference type="InterPro" id="IPR037350">
    <property type="entry name" value="LMO_FMN"/>
</dbReference>
<evidence type="ECO:0000256" key="3">
    <source>
        <dbReference type="ARBA" id="ARBA00022643"/>
    </source>
</evidence>
<feature type="compositionally biased region" description="Basic and acidic residues" evidence="5">
    <location>
        <begin position="1"/>
        <end position="11"/>
    </location>
</feature>
<dbReference type="PANTHER" id="PTHR10578">
    <property type="entry name" value="S -2-HYDROXY-ACID OXIDASE-RELATED"/>
    <property type="match status" value="1"/>
</dbReference>
<dbReference type="Proteomes" id="UP000319663">
    <property type="component" value="Unassembled WGS sequence"/>
</dbReference>
<keyword evidence="4" id="KW-0560">Oxidoreductase</keyword>
<dbReference type="CDD" id="cd03332">
    <property type="entry name" value="LMO_FMN"/>
    <property type="match status" value="1"/>
</dbReference>
<dbReference type="InterPro" id="IPR013785">
    <property type="entry name" value="Aldolase_TIM"/>
</dbReference>
<dbReference type="SUPFAM" id="SSF51395">
    <property type="entry name" value="FMN-linked oxidoreductases"/>
    <property type="match status" value="1"/>
</dbReference>
<feature type="region of interest" description="Disordered" evidence="5">
    <location>
        <begin position="1"/>
        <end position="53"/>
    </location>
</feature>
<keyword evidence="8" id="KW-1185">Reference proteome</keyword>
<reference evidence="7 8" key="1">
    <citation type="submission" date="2019-06" db="EMBL/GenBank/DDBJ databases">
        <title>Wine fermentation using esterase from Monascus purpureus.</title>
        <authorList>
            <person name="Geng C."/>
            <person name="Zhang Y."/>
        </authorList>
    </citation>
    <scope>NUCLEOTIDE SEQUENCE [LARGE SCALE GENOMIC DNA]</scope>
    <source>
        <strain evidence="7">HQ1</strain>
    </source>
</reference>
<dbReference type="InterPro" id="IPR008259">
    <property type="entry name" value="FMN_hydac_DH_AS"/>
</dbReference>
<dbReference type="GO" id="GO:0010181">
    <property type="term" value="F:FMN binding"/>
    <property type="evidence" value="ECO:0007669"/>
    <property type="project" value="InterPro"/>
</dbReference>
<dbReference type="PROSITE" id="PS51349">
    <property type="entry name" value="FMN_HYDROXY_ACID_DH_2"/>
    <property type="match status" value="1"/>
</dbReference>
<dbReference type="EMBL" id="VIFY01000076">
    <property type="protein sequence ID" value="TQB71704.1"/>
    <property type="molecule type" value="Genomic_DNA"/>
</dbReference>
<evidence type="ECO:0000256" key="5">
    <source>
        <dbReference type="SAM" id="MobiDB-lite"/>
    </source>
</evidence>
<dbReference type="InterPro" id="IPR037396">
    <property type="entry name" value="FMN_HAD"/>
</dbReference>
<feature type="domain" description="FMN hydroxy acid dehydrogenase" evidence="6">
    <location>
        <begin position="134"/>
        <end position="513"/>
    </location>
</feature>
<dbReference type="PROSITE" id="PS00557">
    <property type="entry name" value="FMN_HYDROXY_ACID_DH_1"/>
    <property type="match status" value="1"/>
</dbReference>
<proteinExistence type="predicted"/>
<comment type="caution">
    <text evidence="7">The sequence shown here is derived from an EMBL/GenBank/DDBJ whole genome shotgun (WGS) entry which is preliminary data.</text>
</comment>
<keyword evidence="3" id="KW-0288">FMN</keyword>
<evidence type="ECO:0000256" key="4">
    <source>
        <dbReference type="ARBA" id="ARBA00023002"/>
    </source>
</evidence>
<dbReference type="FunFam" id="3.20.20.70:FF:000132">
    <property type="entry name" value="FMN dependent dehydrogenase"/>
    <property type="match status" value="1"/>
</dbReference>
<dbReference type="Pfam" id="PF01070">
    <property type="entry name" value="FMN_dh"/>
    <property type="match status" value="1"/>
</dbReference>